<feature type="transmembrane region" description="Helical" evidence="16">
    <location>
        <begin position="114"/>
        <end position="134"/>
    </location>
</feature>
<comment type="catalytic activity">
    <reaction evidence="1">
        <text>ATP + protein L-histidine = ADP + protein N-phospho-L-histidine.</text>
        <dbReference type="EC" id="2.7.13.3"/>
    </reaction>
</comment>
<evidence type="ECO:0000256" key="1">
    <source>
        <dbReference type="ARBA" id="ARBA00000085"/>
    </source>
</evidence>
<reference evidence="18 19" key="1">
    <citation type="submission" date="2016-07" db="EMBL/GenBank/DDBJ databases">
        <title>Complete genome sequence of the Lentzea guizhouensis DHS C013.</title>
        <authorList>
            <person name="Cao C."/>
        </authorList>
    </citation>
    <scope>NUCLEOTIDE SEQUENCE [LARGE SCALE GENOMIC DNA]</scope>
    <source>
        <strain evidence="18 19">DHS C013</strain>
    </source>
</reference>
<dbReference type="RefSeq" id="WP_065917501.1">
    <property type="nucleotide sequence ID" value="NZ_CP016793.1"/>
</dbReference>
<keyword evidence="6" id="KW-0004">4Fe-4S</keyword>
<dbReference type="InterPro" id="IPR005467">
    <property type="entry name" value="His_kinase_dom"/>
</dbReference>
<dbReference type="GO" id="GO:0046872">
    <property type="term" value="F:metal ion binding"/>
    <property type="evidence" value="ECO:0007669"/>
    <property type="project" value="UniProtKB-KW"/>
</dbReference>
<dbReference type="GO" id="GO:0000155">
    <property type="term" value="F:phosphorelay sensor kinase activity"/>
    <property type="evidence" value="ECO:0007669"/>
    <property type="project" value="InterPro"/>
</dbReference>
<dbReference type="PROSITE" id="PS50109">
    <property type="entry name" value="HIS_KIN"/>
    <property type="match status" value="1"/>
</dbReference>
<dbReference type="CDD" id="cd16917">
    <property type="entry name" value="HATPase_UhpB-NarQ-NarX-like"/>
    <property type="match status" value="1"/>
</dbReference>
<evidence type="ECO:0000256" key="2">
    <source>
        <dbReference type="ARBA" id="ARBA00001966"/>
    </source>
</evidence>
<keyword evidence="10" id="KW-0418">Kinase</keyword>
<keyword evidence="7" id="KW-0963">Cytoplasm</keyword>
<keyword evidence="16" id="KW-1133">Transmembrane helix</keyword>
<dbReference type="PANTHER" id="PTHR24421:SF62">
    <property type="entry name" value="SENSORY TRANSDUCTION HISTIDINE KINASE"/>
    <property type="match status" value="1"/>
</dbReference>
<dbReference type="InterPro" id="IPR011712">
    <property type="entry name" value="Sig_transdc_His_kin_sub3_dim/P"/>
</dbReference>
<dbReference type="SUPFAM" id="SSF55874">
    <property type="entry name" value="ATPase domain of HSP90 chaperone/DNA topoisomerase II/histidine kinase"/>
    <property type="match status" value="1"/>
</dbReference>
<evidence type="ECO:0000256" key="13">
    <source>
        <dbReference type="ARBA" id="ARBA00023014"/>
    </source>
</evidence>
<protein>
    <recommendedName>
        <fullName evidence="5">Oxygen sensor histidine kinase NreB</fullName>
        <ecNumber evidence="4">2.7.13.3</ecNumber>
    </recommendedName>
    <alternativeName>
        <fullName evidence="15">Nitrogen regulation protein B</fullName>
    </alternativeName>
</protein>
<accession>A0A1B2HN67</accession>
<dbReference type="EMBL" id="CP016793">
    <property type="protein sequence ID" value="ANZ39158.1"/>
    <property type="molecule type" value="Genomic_DNA"/>
</dbReference>
<comment type="function">
    <text evidence="14">Member of the two-component regulatory system NreB/NreC involved in the control of dissimilatory nitrate/nitrite reduction in response to oxygen. NreB functions as a direct oxygen sensor histidine kinase which is autophosphorylated, in the absence of oxygen, probably at the conserved histidine residue, and transfers its phosphate group probably to a conserved aspartate residue of NreC. NreB/NreC activates the expression of the nitrate (narGHJI) and nitrite (nir) reductase operons, as well as the putative nitrate transporter gene narT.</text>
</comment>
<sequence length="386" mass="42279">MDQAALDTWERKLASVAHVIPYFVLTVTTVLYTIFTEQSVAERWFTYGVVAFGYAWMLWWFTLHPRWRGRAELMAVFVAGMVVFYAVLGMREHWFGAVSYAVYIYASEVLRPRWMFFATAGTAVLATLSLFGGYPPPEARAAFWLLLLVFVTVACVFTFVGYVTTEQARLRKVLLEENSGLQAQLLVQAHEAGVQDERQRMAGEIHDTLAQDLAGIITQLSAATSADWERRVEQAVSLARSGLDEARRSVHALRPPALDEAALPEALGEVASGWSSLHGVPVSVTLTGSARVMHPEVEVALLRTAQEALANIAKHASASRVGLTLSYMEDVVTLDVRDDGCGFDLARPSDGFGLTAMRHRVSRLSGALDVESELGAGTAISARVPA</sequence>
<comment type="cofactor">
    <cofactor evidence="2">
        <name>[4Fe-4S] cluster</name>
        <dbReference type="ChEBI" id="CHEBI:49883"/>
    </cofactor>
</comment>
<evidence type="ECO:0000256" key="11">
    <source>
        <dbReference type="ARBA" id="ARBA00023004"/>
    </source>
</evidence>
<evidence type="ECO:0000256" key="6">
    <source>
        <dbReference type="ARBA" id="ARBA00022485"/>
    </source>
</evidence>
<evidence type="ECO:0000313" key="18">
    <source>
        <dbReference type="EMBL" id="ANZ39158.1"/>
    </source>
</evidence>
<keyword evidence="13" id="KW-0411">Iron-sulfur</keyword>
<feature type="domain" description="Histidine kinase" evidence="17">
    <location>
        <begin position="301"/>
        <end position="386"/>
    </location>
</feature>
<dbReference type="AlphaFoldDB" id="A0A1B2HN67"/>
<name>A0A1B2HN67_9PSEU</name>
<dbReference type="Pfam" id="PF02518">
    <property type="entry name" value="HATPase_c"/>
    <property type="match status" value="1"/>
</dbReference>
<dbReference type="GO" id="GO:0046983">
    <property type="term" value="F:protein dimerization activity"/>
    <property type="evidence" value="ECO:0007669"/>
    <property type="project" value="InterPro"/>
</dbReference>
<gene>
    <name evidence="18" type="ORF">BBK82_26875</name>
</gene>
<dbReference type="Gene3D" id="1.20.5.1930">
    <property type="match status" value="1"/>
</dbReference>
<dbReference type="InterPro" id="IPR017205">
    <property type="entry name" value="Sig_transdc_His_kinase_ChrS"/>
</dbReference>
<dbReference type="InterPro" id="IPR004358">
    <property type="entry name" value="Sig_transdc_His_kin-like_C"/>
</dbReference>
<dbReference type="Proteomes" id="UP000093053">
    <property type="component" value="Chromosome"/>
</dbReference>
<feature type="transmembrane region" description="Helical" evidence="16">
    <location>
        <begin position="44"/>
        <end position="61"/>
    </location>
</feature>
<dbReference type="GO" id="GO:0016020">
    <property type="term" value="C:membrane"/>
    <property type="evidence" value="ECO:0007669"/>
    <property type="project" value="InterPro"/>
</dbReference>
<evidence type="ECO:0000256" key="9">
    <source>
        <dbReference type="ARBA" id="ARBA00022723"/>
    </source>
</evidence>
<dbReference type="KEGG" id="led:BBK82_26875"/>
<dbReference type="InterPro" id="IPR050482">
    <property type="entry name" value="Sensor_HK_TwoCompSys"/>
</dbReference>
<keyword evidence="12" id="KW-0902">Two-component regulatory system</keyword>
<dbReference type="InterPro" id="IPR003594">
    <property type="entry name" value="HATPase_dom"/>
</dbReference>
<proteinExistence type="predicted"/>
<evidence type="ECO:0000256" key="16">
    <source>
        <dbReference type="SAM" id="Phobius"/>
    </source>
</evidence>
<dbReference type="GO" id="GO:0005737">
    <property type="term" value="C:cytoplasm"/>
    <property type="evidence" value="ECO:0007669"/>
    <property type="project" value="UniProtKB-SubCell"/>
</dbReference>
<evidence type="ECO:0000256" key="12">
    <source>
        <dbReference type="ARBA" id="ARBA00023012"/>
    </source>
</evidence>
<dbReference type="Pfam" id="PF07730">
    <property type="entry name" value="HisKA_3"/>
    <property type="match status" value="1"/>
</dbReference>
<evidence type="ECO:0000256" key="8">
    <source>
        <dbReference type="ARBA" id="ARBA00022679"/>
    </source>
</evidence>
<dbReference type="Gene3D" id="3.30.565.10">
    <property type="entry name" value="Histidine kinase-like ATPase, C-terminal domain"/>
    <property type="match status" value="1"/>
</dbReference>
<dbReference type="GO" id="GO:0051539">
    <property type="term" value="F:4 iron, 4 sulfur cluster binding"/>
    <property type="evidence" value="ECO:0007669"/>
    <property type="project" value="UniProtKB-KW"/>
</dbReference>
<evidence type="ECO:0000256" key="5">
    <source>
        <dbReference type="ARBA" id="ARBA00017322"/>
    </source>
</evidence>
<dbReference type="InterPro" id="IPR036890">
    <property type="entry name" value="HATPase_C_sf"/>
</dbReference>
<evidence type="ECO:0000256" key="4">
    <source>
        <dbReference type="ARBA" id="ARBA00012438"/>
    </source>
</evidence>
<keyword evidence="16" id="KW-0472">Membrane</keyword>
<evidence type="ECO:0000256" key="14">
    <source>
        <dbReference type="ARBA" id="ARBA00024827"/>
    </source>
</evidence>
<feature type="transmembrane region" description="Helical" evidence="16">
    <location>
        <begin position="73"/>
        <end position="94"/>
    </location>
</feature>
<keyword evidence="11" id="KW-0408">Iron</keyword>
<evidence type="ECO:0000256" key="3">
    <source>
        <dbReference type="ARBA" id="ARBA00004496"/>
    </source>
</evidence>
<dbReference type="PIRSF" id="PIRSF037434">
    <property type="entry name" value="STHK_ChrS"/>
    <property type="match status" value="1"/>
</dbReference>
<dbReference type="EC" id="2.7.13.3" evidence="4"/>
<evidence type="ECO:0000256" key="15">
    <source>
        <dbReference type="ARBA" id="ARBA00030800"/>
    </source>
</evidence>
<dbReference type="SMART" id="SM00387">
    <property type="entry name" value="HATPase_c"/>
    <property type="match status" value="1"/>
</dbReference>
<keyword evidence="9" id="KW-0479">Metal-binding</keyword>
<dbReference type="PANTHER" id="PTHR24421">
    <property type="entry name" value="NITRATE/NITRITE SENSOR PROTEIN NARX-RELATED"/>
    <property type="match status" value="1"/>
</dbReference>
<keyword evidence="8" id="KW-0808">Transferase</keyword>
<keyword evidence="16" id="KW-0812">Transmembrane</keyword>
<keyword evidence="19" id="KW-1185">Reference proteome</keyword>
<feature type="transmembrane region" description="Helical" evidence="16">
    <location>
        <begin position="12"/>
        <end position="32"/>
    </location>
</feature>
<dbReference type="PRINTS" id="PR00344">
    <property type="entry name" value="BCTRLSENSOR"/>
</dbReference>
<evidence type="ECO:0000256" key="7">
    <source>
        <dbReference type="ARBA" id="ARBA00022490"/>
    </source>
</evidence>
<evidence type="ECO:0000256" key="10">
    <source>
        <dbReference type="ARBA" id="ARBA00022777"/>
    </source>
</evidence>
<feature type="transmembrane region" description="Helical" evidence="16">
    <location>
        <begin position="141"/>
        <end position="163"/>
    </location>
</feature>
<evidence type="ECO:0000259" key="17">
    <source>
        <dbReference type="PROSITE" id="PS50109"/>
    </source>
</evidence>
<organism evidence="18 19">
    <name type="scientific">Lentzea guizhouensis</name>
    <dbReference type="NCBI Taxonomy" id="1586287"/>
    <lineage>
        <taxon>Bacteria</taxon>
        <taxon>Bacillati</taxon>
        <taxon>Actinomycetota</taxon>
        <taxon>Actinomycetes</taxon>
        <taxon>Pseudonocardiales</taxon>
        <taxon>Pseudonocardiaceae</taxon>
        <taxon>Lentzea</taxon>
    </lineage>
</organism>
<comment type="subcellular location">
    <subcellularLocation>
        <location evidence="3">Cytoplasm</location>
    </subcellularLocation>
</comment>
<dbReference type="STRING" id="1586287.BBK82_26875"/>
<evidence type="ECO:0000313" key="19">
    <source>
        <dbReference type="Proteomes" id="UP000093053"/>
    </source>
</evidence>